<protein>
    <submittedName>
        <fullName evidence="2">Uncharacterized protein</fullName>
    </submittedName>
</protein>
<feature type="transmembrane region" description="Helical" evidence="1">
    <location>
        <begin position="33"/>
        <end position="54"/>
    </location>
</feature>
<evidence type="ECO:0000313" key="2">
    <source>
        <dbReference type="EMBL" id="DBA01778.1"/>
    </source>
</evidence>
<keyword evidence="1" id="KW-1133">Transmembrane helix</keyword>
<evidence type="ECO:0000256" key="1">
    <source>
        <dbReference type="SAM" id="Phobius"/>
    </source>
</evidence>
<dbReference type="EMBL" id="DAKRPA010000042">
    <property type="protein sequence ID" value="DBA01778.1"/>
    <property type="molecule type" value="Genomic_DNA"/>
</dbReference>
<gene>
    <name evidence="2" type="ORF">N0F65_010188</name>
</gene>
<keyword evidence="3" id="KW-1185">Reference proteome</keyword>
<dbReference type="AlphaFoldDB" id="A0AAV2Z4A5"/>
<keyword evidence="1" id="KW-0812">Transmembrane</keyword>
<organism evidence="2 3">
    <name type="scientific">Lagenidium giganteum</name>
    <dbReference type="NCBI Taxonomy" id="4803"/>
    <lineage>
        <taxon>Eukaryota</taxon>
        <taxon>Sar</taxon>
        <taxon>Stramenopiles</taxon>
        <taxon>Oomycota</taxon>
        <taxon>Peronosporomycetes</taxon>
        <taxon>Pythiales</taxon>
        <taxon>Pythiaceae</taxon>
    </lineage>
</organism>
<dbReference type="Proteomes" id="UP001146120">
    <property type="component" value="Unassembled WGS sequence"/>
</dbReference>
<reference evidence="2" key="2">
    <citation type="journal article" date="2023" name="Microbiol Resour">
        <title>Decontamination and Annotation of the Draft Genome Sequence of the Oomycete Lagenidium giganteum ARSEF 373.</title>
        <authorList>
            <person name="Morgan W.R."/>
            <person name="Tartar A."/>
        </authorList>
    </citation>
    <scope>NUCLEOTIDE SEQUENCE</scope>
    <source>
        <strain evidence="2">ARSEF 373</strain>
    </source>
</reference>
<sequence length="96" mass="10686">MTCGFLFLVTIGTLVHVQPQFMKLGKNVTSPARIFETAALYGAIFVVSTMVLYMEHKKASDTMRYHLLPTSIDEAKPLLKNAIPAADHFEVDEEDA</sequence>
<comment type="caution">
    <text evidence="2">The sequence shown here is derived from an EMBL/GenBank/DDBJ whole genome shotgun (WGS) entry which is preliminary data.</text>
</comment>
<name>A0AAV2Z4A5_9STRA</name>
<proteinExistence type="predicted"/>
<reference evidence="2" key="1">
    <citation type="submission" date="2022-11" db="EMBL/GenBank/DDBJ databases">
        <authorList>
            <person name="Morgan W.R."/>
            <person name="Tartar A."/>
        </authorList>
    </citation>
    <scope>NUCLEOTIDE SEQUENCE</scope>
    <source>
        <strain evidence="2">ARSEF 373</strain>
    </source>
</reference>
<accession>A0AAV2Z4A5</accession>
<evidence type="ECO:0000313" key="3">
    <source>
        <dbReference type="Proteomes" id="UP001146120"/>
    </source>
</evidence>
<keyword evidence="1" id="KW-0472">Membrane</keyword>